<keyword evidence="3 6" id="KW-0812">Transmembrane</keyword>
<dbReference type="PANTHER" id="PTHR23520:SF5">
    <property type="entry name" value="TRANSPORTER, PUTATIVE (AFU_ORTHOLOGUE AFUA_3G04000)-RELATED"/>
    <property type="match status" value="1"/>
</dbReference>
<feature type="transmembrane region" description="Helical" evidence="6">
    <location>
        <begin position="79"/>
        <end position="108"/>
    </location>
</feature>
<feature type="transmembrane region" description="Helical" evidence="6">
    <location>
        <begin position="50"/>
        <end position="70"/>
    </location>
</feature>
<dbReference type="InterPro" id="IPR005829">
    <property type="entry name" value="Sugar_transporter_CS"/>
</dbReference>
<dbReference type="EMBL" id="BAAACP010000008">
    <property type="protein sequence ID" value="GAA0864120.1"/>
    <property type="molecule type" value="Genomic_DNA"/>
</dbReference>
<organism evidence="8 9">
    <name type="scientific">Paraclostridium tenue</name>
    <dbReference type="NCBI Taxonomy" id="1737"/>
    <lineage>
        <taxon>Bacteria</taxon>
        <taxon>Bacillati</taxon>
        <taxon>Bacillota</taxon>
        <taxon>Clostridia</taxon>
        <taxon>Peptostreptococcales</taxon>
        <taxon>Peptostreptococcaceae</taxon>
        <taxon>Paraclostridium</taxon>
    </lineage>
</organism>
<evidence type="ECO:0000256" key="1">
    <source>
        <dbReference type="ARBA" id="ARBA00004651"/>
    </source>
</evidence>
<gene>
    <name evidence="8" type="ORF">GCM10008917_16340</name>
</gene>
<evidence type="ECO:0000256" key="5">
    <source>
        <dbReference type="ARBA" id="ARBA00023136"/>
    </source>
</evidence>
<evidence type="ECO:0000259" key="7">
    <source>
        <dbReference type="PROSITE" id="PS50850"/>
    </source>
</evidence>
<name>A0ABP3XHL5_9FIRM</name>
<evidence type="ECO:0000256" key="2">
    <source>
        <dbReference type="ARBA" id="ARBA00022448"/>
    </source>
</evidence>
<keyword evidence="4 6" id="KW-1133">Transmembrane helix</keyword>
<feature type="transmembrane region" description="Helical" evidence="6">
    <location>
        <begin position="141"/>
        <end position="162"/>
    </location>
</feature>
<accession>A0ABP3XHL5</accession>
<feature type="transmembrane region" description="Helical" evidence="6">
    <location>
        <begin position="174"/>
        <end position="193"/>
    </location>
</feature>
<feature type="transmembrane region" description="Helical" evidence="6">
    <location>
        <begin position="372"/>
        <end position="393"/>
    </location>
</feature>
<dbReference type="PROSITE" id="PS50850">
    <property type="entry name" value="MFS"/>
    <property type="match status" value="1"/>
</dbReference>
<feature type="transmembrane region" description="Helical" evidence="6">
    <location>
        <begin position="222"/>
        <end position="242"/>
    </location>
</feature>
<evidence type="ECO:0000313" key="8">
    <source>
        <dbReference type="EMBL" id="GAA0864120.1"/>
    </source>
</evidence>
<feature type="transmembrane region" description="Helical" evidence="6">
    <location>
        <begin position="346"/>
        <end position="366"/>
    </location>
</feature>
<dbReference type="InterPro" id="IPR011701">
    <property type="entry name" value="MFS"/>
</dbReference>
<dbReference type="PROSITE" id="PS00216">
    <property type="entry name" value="SUGAR_TRANSPORT_1"/>
    <property type="match status" value="1"/>
</dbReference>
<dbReference type="SUPFAM" id="SSF103473">
    <property type="entry name" value="MFS general substrate transporter"/>
    <property type="match status" value="1"/>
</dbReference>
<dbReference type="PANTHER" id="PTHR23520">
    <property type="entry name" value="TRANSPORTER, PUTATIVE (AFU_ORTHOLOGUE AFUA_3G04000)-RELATED"/>
    <property type="match status" value="1"/>
</dbReference>
<dbReference type="RefSeq" id="WP_346044761.1">
    <property type="nucleotide sequence ID" value="NZ_BAAACP010000008.1"/>
</dbReference>
<feature type="transmembrane region" description="Helical" evidence="6">
    <location>
        <begin position="254"/>
        <end position="276"/>
    </location>
</feature>
<dbReference type="InterPro" id="IPR036259">
    <property type="entry name" value="MFS_trans_sf"/>
</dbReference>
<evidence type="ECO:0000313" key="9">
    <source>
        <dbReference type="Proteomes" id="UP001400965"/>
    </source>
</evidence>
<keyword evidence="5 6" id="KW-0472">Membrane</keyword>
<dbReference type="Gene3D" id="1.20.1250.20">
    <property type="entry name" value="MFS general substrate transporter like domains"/>
    <property type="match status" value="2"/>
</dbReference>
<feature type="transmembrane region" description="Helical" evidence="6">
    <location>
        <begin position="296"/>
        <end position="315"/>
    </location>
</feature>
<feature type="domain" description="Major facilitator superfamily (MFS) profile" evidence="7">
    <location>
        <begin position="12"/>
        <end position="398"/>
    </location>
</feature>
<protein>
    <submittedName>
        <fullName evidence="8">MFS transporter</fullName>
    </submittedName>
</protein>
<feature type="transmembrane region" description="Helical" evidence="6">
    <location>
        <begin position="15"/>
        <end position="38"/>
    </location>
</feature>
<reference evidence="9" key="1">
    <citation type="journal article" date="2019" name="Int. J. Syst. Evol. Microbiol.">
        <title>The Global Catalogue of Microorganisms (GCM) 10K type strain sequencing project: providing services to taxonomists for standard genome sequencing and annotation.</title>
        <authorList>
            <consortium name="The Broad Institute Genomics Platform"/>
            <consortium name="The Broad Institute Genome Sequencing Center for Infectious Disease"/>
            <person name="Wu L."/>
            <person name="Ma J."/>
        </authorList>
    </citation>
    <scope>NUCLEOTIDE SEQUENCE [LARGE SCALE GENOMIC DNA]</scope>
    <source>
        <strain evidence="9">JCM 6486</strain>
    </source>
</reference>
<dbReference type="InterPro" id="IPR020846">
    <property type="entry name" value="MFS_dom"/>
</dbReference>
<evidence type="ECO:0000256" key="6">
    <source>
        <dbReference type="SAM" id="Phobius"/>
    </source>
</evidence>
<dbReference type="Pfam" id="PF07690">
    <property type="entry name" value="MFS_1"/>
    <property type="match status" value="2"/>
</dbReference>
<proteinExistence type="predicted"/>
<comment type="subcellular location">
    <subcellularLocation>
        <location evidence="1">Cell membrane</location>
        <topology evidence="1">Multi-pass membrane protein</topology>
    </subcellularLocation>
</comment>
<evidence type="ECO:0000256" key="3">
    <source>
        <dbReference type="ARBA" id="ARBA00022692"/>
    </source>
</evidence>
<sequence length="412" mass="45749">MGNQGKVKLSKNIKLFLAINLIASFAMGIFNMFVGIYLKEIGYQEQFVGNILSINTFSIAIASILSAYLIERIGRKKSFYLGFICIAIGSSFIVLVNNPILIVVMAIMNGFGMSMKSTAEGMYILENTTEKERVSVFSTNFIISNAGMMSASFLGGVMSSYLSNYFTSSEAIKYVFIISAILSIIALVPIYFMKEPENLEPRSLKDCFKGYVSIFNKKVANFMIYQFLIGIGAGIIVPFFSVYLKYSMNIEDSIVGTILSISQFGCIIGGIVIPFMSSKFGKVKSVIICQLLSIPFLLSIAFPQGIIIITISFFMRNGLMNMAMPLIQNLSMEMVSDKERTNMSSLISLSSNISRAIGIAIGGFLMENISYTVPYYFTVGFYIIAVILFSHIYKSELRFKRNSPCINITDNK</sequence>
<keyword evidence="9" id="KW-1185">Reference proteome</keyword>
<keyword evidence="2" id="KW-0813">Transport</keyword>
<comment type="caution">
    <text evidence="8">The sequence shown here is derived from an EMBL/GenBank/DDBJ whole genome shotgun (WGS) entry which is preliminary data.</text>
</comment>
<evidence type="ECO:0000256" key="4">
    <source>
        <dbReference type="ARBA" id="ARBA00022989"/>
    </source>
</evidence>
<dbReference type="Proteomes" id="UP001400965">
    <property type="component" value="Unassembled WGS sequence"/>
</dbReference>